<keyword evidence="7" id="KW-0653">Protein transport</keyword>
<dbReference type="PANTHER" id="PTHR47219:SF7">
    <property type="entry name" value="RAB GTPASE-ACTIVATING PROTEIN 1-LIKE"/>
    <property type="match status" value="1"/>
</dbReference>
<dbReference type="Pfam" id="PF12473">
    <property type="entry name" value="DUF3694"/>
    <property type="match status" value="2"/>
</dbReference>
<dbReference type="Gene3D" id="1.10.8.270">
    <property type="entry name" value="putative rabgap domain of human tbc1 domain family member 14 like domains"/>
    <property type="match status" value="1"/>
</dbReference>
<evidence type="ECO:0000256" key="12">
    <source>
        <dbReference type="SAM" id="MobiDB-lite"/>
    </source>
</evidence>
<dbReference type="GO" id="GO:0005769">
    <property type="term" value="C:early endosome"/>
    <property type="evidence" value="ECO:0007669"/>
    <property type="project" value="UniProtKB-SubCell"/>
</dbReference>
<dbReference type="Ensembl" id="ENSZALT00000014006.1">
    <property type="protein sequence ID" value="ENSZALP00000010102.1"/>
    <property type="gene ID" value="ENSZALG00000008297.1"/>
</dbReference>
<dbReference type="FunFam" id="1.10.472.80:FF:000007">
    <property type="entry name" value="Rab GTPase-activating protein 1 isoform X1"/>
    <property type="match status" value="1"/>
</dbReference>
<evidence type="ECO:0000313" key="14">
    <source>
        <dbReference type="Ensembl" id="ENSZALP00000010102.1"/>
    </source>
</evidence>
<dbReference type="FunFam" id="2.30.29.30:FF:000202">
    <property type="entry name" value="rab GTPase-activating protein 1-like isoform X1"/>
    <property type="match status" value="1"/>
</dbReference>
<proteinExistence type="predicted"/>
<dbReference type="GO" id="GO:0005794">
    <property type="term" value="C:Golgi apparatus"/>
    <property type="evidence" value="ECO:0007669"/>
    <property type="project" value="UniProtKB-SubCell"/>
</dbReference>
<evidence type="ECO:0000256" key="5">
    <source>
        <dbReference type="ARBA" id="ARBA00022583"/>
    </source>
</evidence>
<dbReference type="InterPro" id="IPR022164">
    <property type="entry name" value="Kinesin-like"/>
</dbReference>
<evidence type="ECO:0000256" key="11">
    <source>
        <dbReference type="SAM" id="Coils"/>
    </source>
</evidence>
<dbReference type="FunFam" id="1.10.8.270:FF:000001">
    <property type="entry name" value="TBC1 domain family member 1"/>
    <property type="match status" value="1"/>
</dbReference>
<comment type="subcellular location">
    <subcellularLocation>
        <location evidence="1">Early endosome</location>
    </subcellularLocation>
    <subcellularLocation>
        <location evidence="2">Golgi apparatus</location>
    </subcellularLocation>
</comment>
<keyword evidence="5" id="KW-0254">Endocytosis</keyword>
<dbReference type="GO" id="GO:0006897">
    <property type="term" value="P:endocytosis"/>
    <property type="evidence" value="ECO:0007669"/>
    <property type="project" value="UniProtKB-KW"/>
</dbReference>
<dbReference type="InterPro" id="IPR050302">
    <property type="entry name" value="Rab_GAP_TBC_domain"/>
</dbReference>
<dbReference type="InterPro" id="IPR000195">
    <property type="entry name" value="Rab-GAP-TBC_dom"/>
</dbReference>
<reference evidence="14" key="1">
    <citation type="submission" date="2025-08" db="UniProtKB">
        <authorList>
            <consortium name="Ensembl"/>
        </authorList>
    </citation>
    <scope>IDENTIFICATION</scope>
</reference>
<dbReference type="Proteomes" id="UP000694413">
    <property type="component" value="Unassembled WGS sequence"/>
</dbReference>
<dbReference type="GO" id="GO:0015031">
    <property type="term" value="P:protein transport"/>
    <property type="evidence" value="ECO:0007669"/>
    <property type="project" value="UniProtKB-KW"/>
</dbReference>
<evidence type="ECO:0000256" key="9">
    <source>
        <dbReference type="ARBA" id="ARBA00059592"/>
    </source>
</evidence>
<dbReference type="InterPro" id="IPR035969">
    <property type="entry name" value="Rab-GAP_TBC_sf"/>
</dbReference>
<dbReference type="FunFam" id="1.10.10.750:FF:000004">
    <property type="entry name" value="Putative rab gtpase-activating protein 1"/>
    <property type="match status" value="1"/>
</dbReference>
<dbReference type="SMART" id="SM00462">
    <property type="entry name" value="PTB"/>
    <property type="match status" value="1"/>
</dbReference>
<keyword evidence="8" id="KW-0333">Golgi apparatus</keyword>
<evidence type="ECO:0000256" key="3">
    <source>
        <dbReference type="ARBA" id="ARBA00022448"/>
    </source>
</evidence>
<dbReference type="PROSITE" id="PS50086">
    <property type="entry name" value="TBC_RABGAP"/>
    <property type="match status" value="1"/>
</dbReference>
<dbReference type="AlphaFoldDB" id="A0A8D2MQU1"/>
<dbReference type="Gene3D" id="2.30.29.30">
    <property type="entry name" value="Pleckstrin-homology domain (PH domain)/Phosphotyrosine-binding domain (PTB)"/>
    <property type="match status" value="1"/>
</dbReference>
<feature type="coiled-coil region" evidence="11">
    <location>
        <begin position="963"/>
        <end position="1018"/>
    </location>
</feature>
<accession>A0A8D2MQU1</accession>
<keyword evidence="11" id="KW-0175">Coiled coil</keyword>
<dbReference type="Gene3D" id="1.10.472.80">
    <property type="entry name" value="Ypt/Rab-GAP domain of gyp1p, domain 3"/>
    <property type="match status" value="1"/>
</dbReference>
<reference evidence="14" key="2">
    <citation type="submission" date="2025-09" db="UniProtKB">
        <authorList>
            <consortium name="Ensembl"/>
        </authorList>
    </citation>
    <scope>IDENTIFICATION</scope>
</reference>
<dbReference type="Gene3D" id="1.10.10.750">
    <property type="entry name" value="Ypt/Rab-GAP domain of gyp1p, domain 1"/>
    <property type="match status" value="1"/>
</dbReference>
<dbReference type="SUPFAM" id="SSF47923">
    <property type="entry name" value="Ypt/Rab-GAP domain of gyp1p"/>
    <property type="match status" value="2"/>
</dbReference>
<comment type="function">
    <text evidence="9">GTP-hydrolysis activating protein (GAP) for small GTPase RAB22A, converting active RAB22A-GTP to the inactive form RAB22A-GDP. Plays a role in endocytosis and intracellular protein transport. Recruited by ANK2 to phosphatidylinositol 3-phosphate (PI3P)-positive early endosomes, where it inactivates RAB22A, and promotes polarized trafficking to the leading edge of the migrating cells. Part of the ANK2/RABGAP1L complex which is required for the polarized recycling of fibronectin receptor ITGA5 ITGB1 to the plasma membrane that enables continuous directional cell migration.</text>
</comment>
<evidence type="ECO:0000313" key="15">
    <source>
        <dbReference type="Proteomes" id="UP000694413"/>
    </source>
</evidence>
<organism evidence="14 15">
    <name type="scientific">Zonotrichia albicollis</name>
    <name type="common">White-throated sparrow</name>
    <name type="synonym">Fringilla albicollis</name>
    <dbReference type="NCBI Taxonomy" id="44394"/>
    <lineage>
        <taxon>Eukaryota</taxon>
        <taxon>Metazoa</taxon>
        <taxon>Chordata</taxon>
        <taxon>Craniata</taxon>
        <taxon>Vertebrata</taxon>
        <taxon>Euteleostomi</taxon>
        <taxon>Archelosauria</taxon>
        <taxon>Archosauria</taxon>
        <taxon>Dinosauria</taxon>
        <taxon>Saurischia</taxon>
        <taxon>Theropoda</taxon>
        <taxon>Coelurosauria</taxon>
        <taxon>Aves</taxon>
        <taxon>Neognathae</taxon>
        <taxon>Neoaves</taxon>
        <taxon>Telluraves</taxon>
        <taxon>Australaves</taxon>
        <taxon>Passeriformes</taxon>
        <taxon>Passerellidae</taxon>
        <taxon>Zonotrichia</taxon>
    </lineage>
</organism>
<sequence>MEVKTSFSKASRIPEAVSTLINEEFVLVHQKSEDASGNDEKPRLKVCSDFIFKCVARFVLMERVHNWCQMAKEVFSSFSEISAPRPSSPSEPLEEDSVLFNKLTYLGCTNVSAPRNEPEALHAMANMKSSSQTPLPVTLYVPNIPEGSVSNSEIASFPIYKVLFCVRGQNGTSESDCFAFTESSCGTEEFQIHVFSCEIKEAVSRILYSFSTAFKRSSKQASDHVKDFVLPTPDSDVYTFSVSLEVKEDDGKGNFSPVPKDRDKLYFKLKQGIEKKVVITVQQLSNKELAIERCFGMLLSPGRNVKNSDMHLLDMESMGKSSDGKAYVITGMWNPNAPMFLVLNEETPKGVEPNLCVCFTQQGFGVCTFSWQSWSVPSFSHVYVSDKRVFMTVAVDMVVTEVVEPVRFLLETVVRVYPANERFWYFSRKAFTETFYMKLKQSEGKSHTSAGDAIYEVVSLQRESAREEELVTPTSGGGPMSSQEDEAEEESDNELSSGTGDVSKDCPEKILYSWGELLGRWHNNLVVRPNGLSTLVKSGVPEALRAEIWQLLAGCHDNQAMLDKYRLLITMDSAQESVIKRDIHRTYPAHDYFKDTEGDGQESLYKICKAYSVYDEDIGYCQGQSFLAAVLLLHMPEEQAFCVFVKIMYDYGLRDLYRNNFEDLHCKFFQLEKLMQEQLPDLHSHFSDLNLEAHMYASQWFLTLFTAKFPLCMVFHIIDLLLCEGMNIIFHVALALLKTSKEDLLQADFEGALKFFRVQLPKRYRAEENARRLMEQACNIKVPTKKLKKYEREYQTMRESQLQQEDPMDRYKRENRRLQEASMRLEQENDDLAHELVTSKIALRNDLDQAEDKADVLNKELLVTKQKLVETEEEKRKQEEETAQLKEVFRKQLEKAESEIKKTTAIIAEYKQICSQLSTRLEKQQAASKDELEGKVMACKHCSEIFSKEGALKVPAVSTDNKGIETDDEKDALKKQLREMELELAQTKLQLVEAKCKIQELEHQRGALMNEIQAAKNSWFSKTLNSIKTATGTQAPKEMC</sequence>
<dbReference type="GO" id="GO:0005096">
    <property type="term" value="F:GTPase activator activity"/>
    <property type="evidence" value="ECO:0007669"/>
    <property type="project" value="UniProtKB-KW"/>
</dbReference>
<dbReference type="InterPro" id="IPR011993">
    <property type="entry name" value="PH-like_dom_sf"/>
</dbReference>
<evidence type="ECO:0000259" key="13">
    <source>
        <dbReference type="PROSITE" id="PS50086"/>
    </source>
</evidence>
<feature type="coiled-coil region" evidence="11">
    <location>
        <begin position="808"/>
        <end position="927"/>
    </location>
</feature>
<gene>
    <name evidence="14" type="primary">RABGAP1L</name>
</gene>
<keyword evidence="15" id="KW-1185">Reference proteome</keyword>
<keyword evidence="3" id="KW-0813">Transport</keyword>
<feature type="compositionally biased region" description="Acidic residues" evidence="12">
    <location>
        <begin position="483"/>
        <end position="493"/>
    </location>
</feature>
<evidence type="ECO:0000256" key="7">
    <source>
        <dbReference type="ARBA" id="ARBA00022927"/>
    </source>
</evidence>
<dbReference type="SMART" id="SM00164">
    <property type="entry name" value="TBC"/>
    <property type="match status" value="1"/>
</dbReference>
<protein>
    <recommendedName>
        <fullName evidence="10">Rab GTPase-activating protein 1-like</fullName>
    </recommendedName>
</protein>
<dbReference type="PANTHER" id="PTHR47219">
    <property type="entry name" value="RAB GTPASE-ACTIVATING PROTEIN 1-LIKE"/>
    <property type="match status" value="1"/>
</dbReference>
<evidence type="ECO:0000256" key="10">
    <source>
        <dbReference type="ARBA" id="ARBA00069331"/>
    </source>
</evidence>
<name>A0A8D2MQU1_ZONAL</name>
<keyword evidence="6" id="KW-0967">Endosome</keyword>
<feature type="region of interest" description="Disordered" evidence="12">
    <location>
        <begin position="466"/>
        <end position="502"/>
    </location>
</feature>
<keyword evidence="4" id="KW-0343">GTPase activation</keyword>
<evidence type="ECO:0000256" key="8">
    <source>
        <dbReference type="ARBA" id="ARBA00023034"/>
    </source>
</evidence>
<dbReference type="Pfam" id="PF00566">
    <property type="entry name" value="RabGAP-TBC"/>
    <property type="match status" value="1"/>
</dbReference>
<dbReference type="InterPro" id="IPR006020">
    <property type="entry name" value="PTB/PI_dom"/>
</dbReference>
<evidence type="ECO:0000256" key="2">
    <source>
        <dbReference type="ARBA" id="ARBA00004555"/>
    </source>
</evidence>
<dbReference type="GO" id="GO:0031267">
    <property type="term" value="F:small GTPase binding"/>
    <property type="evidence" value="ECO:0007669"/>
    <property type="project" value="TreeGrafter"/>
</dbReference>
<dbReference type="SUPFAM" id="SSF50729">
    <property type="entry name" value="PH domain-like"/>
    <property type="match status" value="1"/>
</dbReference>
<feature type="domain" description="Rab-GAP TBC" evidence="13">
    <location>
        <begin position="539"/>
        <end position="725"/>
    </location>
</feature>
<evidence type="ECO:0000256" key="6">
    <source>
        <dbReference type="ARBA" id="ARBA00022753"/>
    </source>
</evidence>
<dbReference type="CDD" id="cd01211">
    <property type="entry name" value="PTB_Rab6GAP"/>
    <property type="match status" value="1"/>
</dbReference>
<evidence type="ECO:0000256" key="4">
    <source>
        <dbReference type="ARBA" id="ARBA00022468"/>
    </source>
</evidence>
<evidence type="ECO:0000256" key="1">
    <source>
        <dbReference type="ARBA" id="ARBA00004412"/>
    </source>
</evidence>